<protein>
    <submittedName>
        <fullName evidence="1">Transducin/WD40 repeat-like superfamily protein</fullName>
    </submittedName>
</protein>
<reference evidence="2" key="1">
    <citation type="journal article" date="2019" name="Curr. Biol.">
        <title>Genome Sequence of Striga asiatica Provides Insight into the Evolution of Plant Parasitism.</title>
        <authorList>
            <person name="Yoshida S."/>
            <person name="Kim S."/>
            <person name="Wafula E.K."/>
            <person name="Tanskanen J."/>
            <person name="Kim Y.M."/>
            <person name="Honaas L."/>
            <person name="Yang Z."/>
            <person name="Spallek T."/>
            <person name="Conn C.E."/>
            <person name="Ichihashi Y."/>
            <person name="Cheong K."/>
            <person name="Cui S."/>
            <person name="Der J.P."/>
            <person name="Gundlach H."/>
            <person name="Jiao Y."/>
            <person name="Hori C."/>
            <person name="Ishida J.K."/>
            <person name="Kasahara H."/>
            <person name="Kiba T."/>
            <person name="Kim M.S."/>
            <person name="Koo N."/>
            <person name="Laohavisit A."/>
            <person name="Lee Y.H."/>
            <person name="Lumba S."/>
            <person name="McCourt P."/>
            <person name="Mortimer J.C."/>
            <person name="Mutuku J.M."/>
            <person name="Nomura T."/>
            <person name="Sasaki-Sekimoto Y."/>
            <person name="Seto Y."/>
            <person name="Wang Y."/>
            <person name="Wakatake T."/>
            <person name="Sakakibara H."/>
            <person name="Demura T."/>
            <person name="Yamaguchi S."/>
            <person name="Yoneyama K."/>
            <person name="Manabe R.I."/>
            <person name="Nelson D.C."/>
            <person name="Schulman A.H."/>
            <person name="Timko M.P."/>
            <person name="dePamphilis C.W."/>
            <person name="Choi D."/>
            <person name="Shirasu K."/>
        </authorList>
    </citation>
    <scope>NUCLEOTIDE SEQUENCE [LARGE SCALE GENOMIC DNA]</scope>
    <source>
        <strain evidence="2">cv. UVA1</strain>
    </source>
</reference>
<evidence type="ECO:0000313" key="2">
    <source>
        <dbReference type="Proteomes" id="UP000325081"/>
    </source>
</evidence>
<dbReference type="EMBL" id="BKCP01010292">
    <property type="protein sequence ID" value="GER52354.1"/>
    <property type="molecule type" value="Genomic_DNA"/>
</dbReference>
<name>A0A5A7R7M6_STRAF</name>
<dbReference type="AlphaFoldDB" id="A0A5A7R7M6"/>
<organism evidence="1 2">
    <name type="scientific">Striga asiatica</name>
    <name type="common">Asiatic witchweed</name>
    <name type="synonym">Buchnera asiatica</name>
    <dbReference type="NCBI Taxonomy" id="4170"/>
    <lineage>
        <taxon>Eukaryota</taxon>
        <taxon>Viridiplantae</taxon>
        <taxon>Streptophyta</taxon>
        <taxon>Embryophyta</taxon>
        <taxon>Tracheophyta</taxon>
        <taxon>Spermatophyta</taxon>
        <taxon>Magnoliopsida</taxon>
        <taxon>eudicotyledons</taxon>
        <taxon>Gunneridae</taxon>
        <taxon>Pentapetalae</taxon>
        <taxon>asterids</taxon>
        <taxon>lamiids</taxon>
        <taxon>Lamiales</taxon>
        <taxon>Orobanchaceae</taxon>
        <taxon>Buchnereae</taxon>
        <taxon>Striga</taxon>
    </lineage>
</organism>
<sequence length="158" mass="18223">MKLCVSAFSFGYEEVKESLSRLKLNTMNDNSDDIASAPVAIFYRWSPQLELLDAFLSEKQIWMRFSSILWGTLNLDTDHRSVKDDARFSYQQENIEGVLVNISQVTAEDEIGIHIWDLRKLRFSVAVLMGIPIDKQTLEMQANNLKDISSKYEHDWAS</sequence>
<keyword evidence="2" id="KW-1185">Reference proteome</keyword>
<dbReference type="Proteomes" id="UP000325081">
    <property type="component" value="Unassembled WGS sequence"/>
</dbReference>
<accession>A0A5A7R7M6</accession>
<evidence type="ECO:0000313" key="1">
    <source>
        <dbReference type="EMBL" id="GER52354.1"/>
    </source>
</evidence>
<comment type="caution">
    <text evidence="1">The sequence shown here is derived from an EMBL/GenBank/DDBJ whole genome shotgun (WGS) entry which is preliminary data.</text>
</comment>
<gene>
    <name evidence="1" type="ORF">STAS_29802</name>
</gene>
<proteinExistence type="predicted"/>